<evidence type="ECO:0000259" key="1">
    <source>
        <dbReference type="PROSITE" id="PS50206"/>
    </source>
</evidence>
<dbReference type="CDD" id="cd00158">
    <property type="entry name" value="RHOD"/>
    <property type="match status" value="1"/>
</dbReference>
<feature type="domain" description="Rhodanese" evidence="1">
    <location>
        <begin position="30"/>
        <end position="128"/>
    </location>
</feature>
<dbReference type="SMART" id="SM00450">
    <property type="entry name" value="RHOD"/>
    <property type="match status" value="1"/>
</dbReference>
<dbReference type="PANTHER" id="PTHR44086">
    <property type="entry name" value="THIOSULFATE SULFURTRANSFERASE RDL2, MITOCHONDRIAL-RELATED"/>
    <property type="match status" value="1"/>
</dbReference>
<keyword evidence="3" id="KW-1185">Reference proteome</keyword>
<dbReference type="GO" id="GO:0004792">
    <property type="term" value="F:thiosulfate-cyanide sulfurtransferase activity"/>
    <property type="evidence" value="ECO:0007669"/>
    <property type="project" value="TreeGrafter"/>
</dbReference>
<organism evidence="2 3">
    <name type="scientific">Thiothrix eikelboomii</name>
    <dbReference type="NCBI Taxonomy" id="92487"/>
    <lineage>
        <taxon>Bacteria</taxon>
        <taxon>Pseudomonadati</taxon>
        <taxon>Pseudomonadota</taxon>
        <taxon>Gammaproteobacteria</taxon>
        <taxon>Thiotrichales</taxon>
        <taxon>Thiotrichaceae</taxon>
        <taxon>Thiothrix</taxon>
    </lineage>
</organism>
<evidence type="ECO:0000313" key="3">
    <source>
        <dbReference type="Proteomes" id="UP000190460"/>
    </source>
</evidence>
<dbReference type="Proteomes" id="UP000190460">
    <property type="component" value="Unassembled WGS sequence"/>
</dbReference>
<dbReference type="PANTHER" id="PTHR44086:SF10">
    <property type="entry name" value="THIOSULFATE SULFURTRANSFERASE_RHODANESE-LIKE DOMAIN-CONTAINING PROTEIN 3"/>
    <property type="match status" value="1"/>
</dbReference>
<proteinExistence type="predicted"/>
<accession>A0A1T4XI97</accession>
<dbReference type="STRING" id="92487.SAMN02745130_03017"/>
<sequence>MAKTYKNLVAEALSQIREIFPWDLQDQLAQQPDTLVVDIREPNEVATGTIAKALLIPRGILESACEWGYSDTVPILVNARQQPVVLVCRSGNRSALAALTLQQLGYEQVYSLKTGIRGWNDYDLPLVTPIGEPVDGEWADQLLNPPVLTQESV</sequence>
<dbReference type="OrthoDB" id="9791096at2"/>
<evidence type="ECO:0000313" key="2">
    <source>
        <dbReference type="EMBL" id="SKA89217.1"/>
    </source>
</evidence>
<gene>
    <name evidence="2" type="ORF">SAMN02745130_03017</name>
</gene>
<dbReference type="SUPFAM" id="SSF52821">
    <property type="entry name" value="Rhodanese/Cell cycle control phosphatase"/>
    <property type="match status" value="1"/>
</dbReference>
<dbReference type="PROSITE" id="PS50206">
    <property type="entry name" value="RHODANESE_3"/>
    <property type="match status" value="1"/>
</dbReference>
<keyword evidence="2" id="KW-0808">Transferase</keyword>
<name>A0A1T4XI97_9GAMM</name>
<dbReference type="EMBL" id="FUYB01000018">
    <property type="protein sequence ID" value="SKA89217.1"/>
    <property type="molecule type" value="Genomic_DNA"/>
</dbReference>
<dbReference type="Pfam" id="PF00581">
    <property type="entry name" value="Rhodanese"/>
    <property type="match status" value="1"/>
</dbReference>
<dbReference type="InterPro" id="IPR001763">
    <property type="entry name" value="Rhodanese-like_dom"/>
</dbReference>
<reference evidence="2 3" key="1">
    <citation type="submission" date="2017-02" db="EMBL/GenBank/DDBJ databases">
        <authorList>
            <person name="Peterson S.W."/>
        </authorList>
    </citation>
    <scope>NUCLEOTIDE SEQUENCE [LARGE SCALE GENOMIC DNA]</scope>
    <source>
        <strain evidence="2 3">ATCC 49788</strain>
    </source>
</reference>
<dbReference type="Gene3D" id="3.40.250.10">
    <property type="entry name" value="Rhodanese-like domain"/>
    <property type="match status" value="1"/>
</dbReference>
<dbReference type="InterPro" id="IPR036873">
    <property type="entry name" value="Rhodanese-like_dom_sf"/>
</dbReference>
<dbReference type="AlphaFoldDB" id="A0A1T4XI97"/>
<dbReference type="RefSeq" id="WP_078923469.1">
    <property type="nucleotide sequence ID" value="NZ_FUYB01000018.1"/>
</dbReference>
<protein>
    <submittedName>
        <fullName evidence="2">Rhodanese-related sulfurtransferase</fullName>
    </submittedName>
</protein>